<organism evidence="4 5">
    <name type="scientific">Natronorubrum texcoconense</name>
    <dbReference type="NCBI Taxonomy" id="1095776"/>
    <lineage>
        <taxon>Archaea</taxon>
        <taxon>Methanobacteriati</taxon>
        <taxon>Methanobacteriota</taxon>
        <taxon>Stenosarchaea group</taxon>
        <taxon>Halobacteria</taxon>
        <taxon>Halobacteriales</taxon>
        <taxon>Natrialbaceae</taxon>
        <taxon>Natronorubrum</taxon>
    </lineage>
</organism>
<dbReference type="SUPFAM" id="SSF56059">
    <property type="entry name" value="Glutathione synthetase ATP-binding domain-like"/>
    <property type="match status" value="1"/>
</dbReference>
<dbReference type="Gene3D" id="3.30.470.20">
    <property type="entry name" value="ATP-grasp fold, B domain"/>
    <property type="match status" value="1"/>
</dbReference>
<feature type="domain" description="ATP-grasp" evidence="3">
    <location>
        <begin position="134"/>
        <end position="325"/>
    </location>
</feature>
<dbReference type="OrthoDB" id="11959at2157"/>
<keyword evidence="5" id="KW-1185">Reference proteome</keyword>
<dbReference type="EMBL" id="FNFE01000002">
    <property type="protein sequence ID" value="SDK00909.1"/>
    <property type="molecule type" value="Genomic_DNA"/>
</dbReference>
<accession>A0A1G8YDC1</accession>
<sequence>MSVLDTFYSGNSGDRSGSIVVPAVSVPSTDACLRSLSPRGVRTIVVSEDPTAKSFCSRYCDEAVLVPDPTTNLEAYADALLALARRDDVRTIVPVREPDIFVLSTYREAFAEHIATPWPTLETLRRVHDRVRLAEAADAAGVPVPETRPLEDAETIETPSIVKSRYNLLVDEYVDSVPPDQVRQSKTVEHLQAGTTPDVAGLRETFGHDPIVQEFVPIEEEYMVGALYDRGELLASVQHRQLRGASYTGGGGVYRESVYDDDLQEAAQALLEELEWHGLACIEYMRHPETGEFYLTEINPRMWTSLSANVQMGADFPHYYWQLATDRADGIEAGYDLGVGCHYLKGELTYLLSLLHEESDLVDRPSLPNTIREIARSCYEQPNFDVLSRDDPWPFLQDALTTLDRSVLEGRGLSEFGQRASGTARPVDWREAADVAETRSGRSQPVEQ</sequence>
<feature type="region of interest" description="Disordered" evidence="2">
    <location>
        <begin position="422"/>
        <end position="448"/>
    </location>
</feature>
<keyword evidence="1" id="KW-0067">ATP-binding</keyword>
<gene>
    <name evidence="4" type="ORF">SAMN04515672_2123</name>
</gene>
<evidence type="ECO:0000259" key="3">
    <source>
        <dbReference type="PROSITE" id="PS50975"/>
    </source>
</evidence>
<dbReference type="AlphaFoldDB" id="A0A1G8YDC1"/>
<proteinExistence type="predicted"/>
<dbReference type="GO" id="GO:0005524">
    <property type="term" value="F:ATP binding"/>
    <property type="evidence" value="ECO:0007669"/>
    <property type="project" value="UniProtKB-UniRule"/>
</dbReference>
<dbReference type="RefSeq" id="WP_090305477.1">
    <property type="nucleotide sequence ID" value="NZ_FNFE01000002.1"/>
</dbReference>
<evidence type="ECO:0000256" key="1">
    <source>
        <dbReference type="PROSITE-ProRule" id="PRU00409"/>
    </source>
</evidence>
<dbReference type="PROSITE" id="PS50975">
    <property type="entry name" value="ATP_GRASP"/>
    <property type="match status" value="1"/>
</dbReference>
<evidence type="ECO:0000313" key="4">
    <source>
        <dbReference type="EMBL" id="SDK00909.1"/>
    </source>
</evidence>
<reference evidence="5" key="1">
    <citation type="submission" date="2016-10" db="EMBL/GenBank/DDBJ databases">
        <authorList>
            <person name="Varghese N."/>
            <person name="Submissions S."/>
        </authorList>
    </citation>
    <scope>NUCLEOTIDE SEQUENCE [LARGE SCALE GENOMIC DNA]</scope>
    <source>
        <strain evidence="5">B4,CECT 8067,JCM 17497</strain>
    </source>
</reference>
<dbReference type="InterPro" id="IPR011761">
    <property type="entry name" value="ATP-grasp"/>
</dbReference>
<dbReference type="STRING" id="1095776.SAMN04515672_2123"/>
<evidence type="ECO:0000313" key="5">
    <source>
        <dbReference type="Proteomes" id="UP000198882"/>
    </source>
</evidence>
<name>A0A1G8YDC1_9EURY</name>
<keyword evidence="4" id="KW-0436">Ligase</keyword>
<protein>
    <submittedName>
        <fullName evidence="4">Predicted ATP-dependent carboligase, ATP-grasp superfamily</fullName>
    </submittedName>
</protein>
<dbReference type="Gene3D" id="3.40.50.20">
    <property type="match status" value="1"/>
</dbReference>
<dbReference type="Proteomes" id="UP000198882">
    <property type="component" value="Unassembled WGS sequence"/>
</dbReference>
<dbReference type="GO" id="GO:0016874">
    <property type="term" value="F:ligase activity"/>
    <property type="evidence" value="ECO:0007669"/>
    <property type="project" value="UniProtKB-KW"/>
</dbReference>
<dbReference type="GO" id="GO:0046872">
    <property type="term" value="F:metal ion binding"/>
    <property type="evidence" value="ECO:0007669"/>
    <property type="project" value="InterPro"/>
</dbReference>
<feature type="compositionally biased region" description="Basic and acidic residues" evidence="2">
    <location>
        <begin position="427"/>
        <end position="440"/>
    </location>
</feature>
<evidence type="ECO:0000256" key="2">
    <source>
        <dbReference type="SAM" id="MobiDB-lite"/>
    </source>
</evidence>
<keyword evidence="1" id="KW-0547">Nucleotide-binding</keyword>
<dbReference type="Pfam" id="PF15632">
    <property type="entry name" value="ATPgrasp_Ter"/>
    <property type="match status" value="1"/>
</dbReference>